<keyword evidence="3" id="KW-1185">Reference proteome</keyword>
<feature type="chain" id="PRO_5045645374" description="H.8-like outer-membrane lipoprotein" evidence="1">
    <location>
        <begin position="21"/>
        <end position="63"/>
    </location>
</feature>
<accession>A0ABT1BIT4</accession>
<comment type="caution">
    <text evidence="2">The sequence shown here is derived from an EMBL/GenBank/DDBJ whole genome shotgun (WGS) entry which is preliminary data.</text>
</comment>
<evidence type="ECO:0008006" key="4">
    <source>
        <dbReference type="Google" id="ProtNLM"/>
    </source>
</evidence>
<dbReference type="PROSITE" id="PS51257">
    <property type="entry name" value="PROKAR_LIPOPROTEIN"/>
    <property type="match status" value="1"/>
</dbReference>
<feature type="signal peptide" evidence="1">
    <location>
        <begin position="1"/>
        <end position="20"/>
    </location>
</feature>
<keyword evidence="1" id="KW-0732">Signal</keyword>
<proteinExistence type="predicted"/>
<gene>
    <name evidence="2" type="ORF">M0L44_05215</name>
</gene>
<dbReference type="EMBL" id="JAMXMC010000003">
    <property type="protein sequence ID" value="MCO5976125.1"/>
    <property type="molecule type" value="Genomic_DNA"/>
</dbReference>
<name>A0ABT1BIT4_9BURK</name>
<evidence type="ECO:0000256" key="1">
    <source>
        <dbReference type="SAM" id="SignalP"/>
    </source>
</evidence>
<protein>
    <recommendedName>
        <fullName evidence="4">H.8-like outer-membrane lipoprotein</fullName>
    </recommendedName>
</protein>
<sequence length="63" mass="5911">MNKSLLLASLIAAAALTACGKKEEAPAPMDAAPSAAATASEVAPAASEAASEVAAPASEAASN</sequence>
<dbReference type="RefSeq" id="WP_252768608.1">
    <property type="nucleotide sequence ID" value="NZ_JAMXMC010000003.1"/>
</dbReference>
<organism evidence="2 3">
    <name type="scientific">Ideonella oryzae</name>
    <dbReference type="NCBI Taxonomy" id="2937441"/>
    <lineage>
        <taxon>Bacteria</taxon>
        <taxon>Pseudomonadati</taxon>
        <taxon>Pseudomonadota</taxon>
        <taxon>Betaproteobacteria</taxon>
        <taxon>Burkholderiales</taxon>
        <taxon>Sphaerotilaceae</taxon>
        <taxon>Ideonella</taxon>
    </lineage>
</organism>
<evidence type="ECO:0000313" key="2">
    <source>
        <dbReference type="EMBL" id="MCO5976125.1"/>
    </source>
</evidence>
<dbReference type="Proteomes" id="UP001204851">
    <property type="component" value="Unassembled WGS sequence"/>
</dbReference>
<evidence type="ECO:0000313" key="3">
    <source>
        <dbReference type="Proteomes" id="UP001204851"/>
    </source>
</evidence>
<reference evidence="2 3" key="1">
    <citation type="submission" date="2022-06" db="EMBL/GenBank/DDBJ databases">
        <title>Ideonella sp. NS12-5 Genome sequencing and assembly.</title>
        <authorList>
            <person name="Jung Y."/>
        </authorList>
    </citation>
    <scope>NUCLEOTIDE SEQUENCE [LARGE SCALE GENOMIC DNA]</scope>
    <source>
        <strain evidence="2 3">NS12-5</strain>
    </source>
</reference>